<evidence type="ECO:0000256" key="8">
    <source>
        <dbReference type="ARBA" id="ARBA00022837"/>
    </source>
</evidence>
<dbReference type="KEGG" id="echi:FKX85_03160"/>
<dbReference type="PANTHER" id="PTHR10091">
    <property type="entry name" value="ALDOSE-1-EPIMERASE"/>
    <property type="match status" value="1"/>
</dbReference>
<evidence type="ECO:0000256" key="13">
    <source>
        <dbReference type="PIRSR" id="PIRSR005096-2"/>
    </source>
</evidence>
<dbReference type="PIRSF" id="PIRSF005096">
    <property type="entry name" value="GALM"/>
    <property type="match status" value="1"/>
</dbReference>
<protein>
    <recommendedName>
        <fullName evidence="7 11">Aldose 1-epimerase</fullName>
        <ecNumber evidence="6 11">5.1.3.3</ecNumber>
    </recommendedName>
</protein>
<evidence type="ECO:0000313" key="16">
    <source>
        <dbReference type="Proteomes" id="UP000316614"/>
    </source>
</evidence>
<comment type="similarity">
    <text evidence="4 11">Belongs to the aldose epimerase family.</text>
</comment>
<dbReference type="GO" id="GO:0033499">
    <property type="term" value="P:galactose catabolic process via UDP-galactose, Leloir pathway"/>
    <property type="evidence" value="ECO:0007669"/>
    <property type="project" value="TreeGrafter"/>
</dbReference>
<dbReference type="UniPathway" id="UPA00242"/>
<sequence length="359" mass="39343">MSTKSISHDKITVERTVFGQSTTGSDIHLFTLKNSKGAKACVTNYGATLTHLVVPDKEGKMTDVVLGFDRFEDYVSGASRKAGAFMGCTVGRVCNRIGHGRFRLEGKLYQMAANNGEHHLHGGQEGFDKKIWEAKTIEGGVEFTYTSPDGEENYPGTLTVTVAFTLSEENELKLTYGAKTDKTTVINLTNHSYFNLSGEFSSTILEHDLQVNAPFYIAVKEGSIPTGEILSVKDTPLDFLQTKKVKEAVKSDHPQTVIANGLDQTLVFDKNQPAAVLFSESSGIRMEVATSEPGIQLYSANYFDGTLHGKGKTYPKHGGIALETQHFPDSPNQAHFPTVVLHPGEQFQSYTSFKFSVIK</sequence>
<feature type="binding site" evidence="14">
    <location>
        <begin position="95"/>
        <end position="96"/>
    </location>
    <ligand>
        <name>beta-D-galactose</name>
        <dbReference type="ChEBI" id="CHEBI:27667"/>
    </ligand>
</feature>
<dbReference type="Gene3D" id="2.70.98.10">
    <property type="match status" value="1"/>
</dbReference>
<keyword evidence="16" id="KW-1185">Reference proteome</keyword>
<evidence type="ECO:0000256" key="4">
    <source>
        <dbReference type="ARBA" id="ARBA00006206"/>
    </source>
</evidence>
<dbReference type="CDD" id="cd09019">
    <property type="entry name" value="galactose_mutarotase_like"/>
    <property type="match status" value="1"/>
</dbReference>
<evidence type="ECO:0000256" key="9">
    <source>
        <dbReference type="ARBA" id="ARBA00023235"/>
    </source>
</evidence>
<gene>
    <name evidence="15" type="ORF">FKX85_03160</name>
</gene>
<evidence type="ECO:0000256" key="1">
    <source>
        <dbReference type="ARBA" id="ARBA00001614"/>
    </source>
</evidence>
<dbReference type="Proteomes" id="UP000316614">
    <property type="component" value="Chromosome"/>
</dbReference>
<comment type="catalytic activity">
    <reaction evidence="1 11">
        <text>alpha-D-glucose = beta-D-glucose</text>
        <dbReference type="Rhea" id="RHEA:10264"/>
        <dbReference type="ChEBI" id="CHEBI:15903"/>
        <dbReference type="ChEBI" id="CHEBI:17925"/>
        <dbReference type="EC" id="5.1.3.3"/>
    </reaction>
</comment>
<dbReference type="SUPFAM" id="SSF74650">
    <property type="entry name" value="Galactose mutarotase-like"/>
    <property type="match status" value="1"/>
</dbReference>
<reference evidence="15 16" key="1">
    <citation type="submission" date="2019-06" db="EMBL/GenBank/DDBJ databases">
        <title>Echinicola alkalisoli sp. nov. isolated from saline soil.</title>
        <authorList>
            <person name="Sun J.-Q."/>
            <person name="Xu L."/>
        </authorList>
    </citation>
    <scope>NUCLEOTIDE SEQUENCE [LARGE SCALE GENOMIC DNA]</scope>
    <source>
        <strain evidence="15 16">LN3S3</strain>
    </source>
</reference>
<evidence type="ECO:0000256" key="6">
    <source>
        <dbReference type="ARBA" id="ARBA00013185"/>
    </source>
</evidence>
<dbReference type="GO" id="GO:0005737">
    <property type="term" value="C:cytoplasm"/>
    <property type="evidence" value="ECO:0007669"/>
    <property type="project" value="TreeGrafter"/>
</dbReference>
<feature type="binding site" evidence="14">
    <location>
        <begin position="191"/>
        <end position="193"/>
    </location>
    <ligand>
        <name>beta-D-galactose</name>
        <dbReference type="ChEBI" id="CHEBI:27667"/>
    </ligand>
</feature>
<accession>A0A514CE45</accession>
<evidence type="ECO:0000256" key="7">
    <source>
        <dbReference type="ARBA" id="ARBA00014165"/>
    </source>
</evidence>
<dbReference type="OrthoDB" id="9779408at2"/>
<evidence type="ECO:0000313" key="15">
    <source>
        <dbReference type="EMBL" id="QDH78087.1"/>
    </source>
</evidence>
<organism evidence="15 16">
    <name type="scientific">Echinicola soli</name>
    <dbReference type="NCBI Taxonomy" id="2591634"/>
    <lineage>
        <taxon>Bacteria</taxon>
        <taxon>Pseudomonadati</taxon>
        <taxon>Bacteroidota</taxon>
        <taxon>Cytophagia</taxon>
        <taxon>Cytophagales</taxon>
        <taxon>Cyclobacteriaceae</taxon>
        <taxon>Echinicola</taxon>
    </lineage>
</organism>
<keyword evidence="10 11" id="KW-0119">Carbohydrate metabolism</keyword>
<dbReference type="PROSITE" id="PS00545">
    <property type="entry name" value="ALDOSE_1_EPIMERASE"/>
    <property type="match status" value="1"/>
</dbReference>
<dbReference type="InterPro" id="IPR014718">
    <property type="entry name" value="GH-type_carb-bd"/>
</dbReference>
<dbReference type="GO" id="GO:0006006">
    <property type="term" value="P:glucose metabolic process"/>
    <property type="evidence" value="ECO:0007669"/>
    <property type="project" value="TreeGrafter"/>
</dbReference>
<comment type="subunit">
    <text evidence="5">Monomer.</text>
</comment>
<comment type="cofactor">
    <cofactor evidence="2">
        <name>Ca(2+)</name>
        <dbReference type="ChEBI" id="CHEBI:29108"/>
    </cofactor>
</comment>
<feature type="active site" description="Proton acceptor" evidence="12">
    <location>
        <position position="323"/>
    </location>
</feature>
<feature type="active site" description="Proton donor" evidence="12">
    <location>
        <position position="191"/>
    </location>
</feature>
<dbReference type="Pfam" id="PF01263">
    <property type="entry name" value="Aldose_epim"/>
    <property type="match status" value="1"/>
</dbReference>
<dbReference type="InterPro" id="IPR008183">
    <property type="entry name" value="Aldose_1/G6P_1-epimerase"/>
</dbReference>
<dbReference type="EMBL" id="CP041253">
    <property type="protein sequence ID" value="QDH78087.1"/>
    <property type="molecule type" value="Genomic_DNA"/>
</dbReference>
<evidence type="ECO:0000256" key="3">
    <source>
        <dbReference type="ARBA" id="ARBA00005028"/>
    </source>
</evidence>
<feature type="binding site" evidence="13">
    <location>
        <position position="263"/>
    </location>
    <ligand>
        <name>beta-D-galactose</name>
        <dbReference type="ChEBI" id="CHEBI:27667"/>
    </ligand>
</feature>
<dbReference type="RefSeq" id="WP_141613349.1">
    <property type="nucleotide sequence ID" value="NZ_CP041253.1"/>
</dbReference>
<keyword evidence="8" id="KW-0106">Calcium</keyword>
<dbReference type="InterPro" id="IPR015443">
    <property type="entry name" value="Aldose_1-epimerase"/>
</dbReference>
<evidence type="ECO:0000256" key="2">
    <source>
        <dbReference type="ARBA" id="ARBA00001913"/>
    </source>
</evidence>
<dbReference type="InterPro" id="IPR018052">
    <property type="entry name" value="Ald1_epimerase_CS"/>
</dbReference>
<dbReference type="GO" id="GO:0030246">
    <property type="term" value="F:carbohydrate binding"/>
    <property type="evidence" value="ECO:0007669"/>
    <property type="project" value="InterPro"/>
</dbReference>
<evidence type="ECO:0000256" key="14">
    <source>
        <dbReference type="PIRSR" id="PIRSR005096-3"/>
    </source>
</evidence>
<dbReference type="GO" id="GO:0004034">
    <property type="term" value="F:aldose 1-epimerase activity"/>
    <property type="evidence" value="ECO:0007669"/>
    <property type="project" value="UniProtKB-EC"/>
</dbReference>
<dbReference type="InterPro" id="IPR047215">
    <property type="entry name" value="Galactose_mutarotase-like"/>
</dbReference>
<dbReference type="InterPro" id="IPR011013">
    <property type="entry name" value="Gal_mutarotase_sf_dom"/>
</dbReference>
<name>A0A514CE45_9BACT</name>
<dbReference type="NCBIfam" id="NF008277">
    <property type="entry name" value="PRK11055.1"/>
    <property type="match status" value="1"/>
</dbReference>
<evidence type="ECO:0000256" key="10">
    <source>
        <dbReference type="ARBA" id="ARBA00023277"/>
    </source>
</evidence>
<dbReference type="EC" id="5.1.3.3" evidence="6 11"/>
<evidence type="ECO:0000256" key="5">
    <source>
        <dbReference type="ARBA" id="ARBA00011245"/>
    </source>
</evidence>
<keyword evidence="9 11" id="KW-0413">Isomerase</keyword>
<evidence type="ECO:0000256" key="11">
    <source>
        <dbReference type="PIRNR" id="PIRNR005096"/>
    </source>
</evidence>
<dbReference type="AlphaFoldDB" id="A0A514CE45"/>
<proteinExistence type="inferred from homology"/>
<dbReference type="PANTHER" id="PTHR10091:SF0">
    <property type="entry name" value="GALACTOSE MUTAROTASE"/>
    <property type="match status" value="1"/>
</dbReference>
<evidence type="ECO:0000256" key="12">
    <source>
        <dbReference type="PIRSR" id="PIRSR005096-1"/>
    </source>
</evidence>
<comment type="pathway">
    <text evidence="3 11">Carbohydrate metabolism; hexose metabolism.</text>
</comment>